<dbReference type="GO" id="GO:0055070">
    <property type="term" value="P:copper ion homeostasis"/>
    <property type="evidence" value="ECO:0007669"/>
    <property type="project" value="TreeGrafter"/>
</dbReference>
<feature type="transmembrane region" description="Helical" evidence="13">
    <location>
        <begin position="221"/>
        <end position="239"/>
    </location>
</feature>
<comment type="subcellular location">
    <subcellularLocation>
        <location evidence="1">Cell membrane</location>
        <topology evidence="1">Multi-pass membrane protein</topology>
    </subcellularLocation>
</comment>
<keyword evidence="12 13" id="KW-0472">Membrane</keyword>
<dbReference type="Gene3D" id="3.40.1110.10">
    <property type="entry name" value="Calcium-transporting ATPase, cytoplasmic domain N"/>
    <property type="match status" value="1"/>
</dbReference>
<proteinExistence type="inferred from homology"/>
<keyword evidence="8" id="KW-0460">Magnesium</keyword>
<dbReference type="PROSITE" id="PS50846">
    <property type="entry name" value="HMA_2"/>
    <property type="match status" value="1"/>
</dbReference>
<organism evidence="15">
    <name type="scientific">Caldithrix abyssi</name>
    <dbReference type="NCBI Taxonomy" id="187145"/>
    <lineage>
        <taxon>Bacteria</taxon>
        <taxon>Pseudomonadati</taxon>
        <taxon>Calditrichota</taxon>
        <taxon>Calditrichia</taxon>
        <taxon>Calditrichales</taxon>
        <taxon>Calditrichaceae</taxon>
        <taxon>Caldithrix</taxon>
    </lineage>
</organism>
<dbReference type="InterPro" id="IPR036412">
    <property type="entry name" value="HAD-like_sf"/>
</dbReference>
<feature type="transmembrane region" description="Helical" evidence="13">
    <location>
        <begin position="430"/>
        <end position="450"/>
    </location>
</feature>
<dbReference type="Gene3D" id="3.30.70.100">
    <property type="match status" value="1"/>
</dbReference>
<dbReference type="GO" id="GO:0043682">
    <property type="term" value="F:P-type divalent copper transporter activity"/>
    <property type="evidence" value="ECO:0007669"/>
    <property type="project" value="TreeGrafter"/>
</dbReference>
<dbReference type="EMBL" id="DRQG01000004">
    <property type="protein sequence ID" value="HGY54160.1"/>
    <property type="molecule type" value="Genomic_DNA"/>
</dbReference>
<comment type="similarity">
    <text evidence="2">Belongs to the cation transport ATPase (P-type) (TC 3.A.3) family. Type IB subfamily.</text>
</comment>
<evidence type="ECO:0000256" key="3">
    <source>
        <dbReference type="ARBA" id="ARBA00022448"/>
    </source>
</evidence>
<comment type="caution">
    <text evidence="15">The sequence shown here is derived from an EMBL/GenBank/DDBJ whole genome shotgun (WGS) entry which is preliminary data.</text>
</comment>
<dbReference type="Pfam" id="PF00702">
    <property type="entry name" value="Hydrolase"/>
    <property type="match status" value="1"/>
</dbReference>
<dbReference type="InterPro" id="IPR023298">
    <property type="entry name" value="ATPase_P-typ_TM_dom_sf"/>
</dbReference>
<evidence type="ECO:0000313" key="15">
    <source>
        <dbReference type="EMBL" id="HGY54160.1"/>
    </source>
</evidence>
<dbReference type="SUPFAM" id="SSF81653">
    <property type="entry name" value="Calcium ATPase, transduction domain A"/>
    <property type="match status" value="1"/>
</dbReference>
<dbReference type="PROSITE" id="PS00154">
    <property type="entry name" value="ATPASE_E1_E2"/>
    <property type="match status" value="1"/>
</dbReference>
<dbReference type="Gene3D" id="3.40.50.1000">
    <property type="entry name" value="HAD superfamily/HAD-like"/>
    <property type="match status" value="1"/>
</dbReference>
<keyword evidence="3" id="KW-0813">Transport</keyword>
<keyword evidence="4" id="KW-1003">Cell membrane</keyword>
<keyword evidence="7" id="KW-0479">Metal-binding</keyword>
<evidence type="ECO:0000256" key="10">
    <source>
        <dbReference type="ARBA" id="ARBA00022989"/>
    </source>
</evidence>
<feature type="transmembrane region" description="Helical" evidence="13">
    <location>
        <begin position="251"/>
        <end position="274"/>
    </location>
</feature>
<dbReference type="InterPro" id="IPR059000">
    <property type="entry name" value="ATPase_P-type_domA"/>
</dbReference>
<dbReference type="SUPFAM" id="SSF55008">
    <property type="entry name" value="HMA, heavy metal-associated domain"/>
    <property type="match status" value="1"/>
</dbReference>
<protein>
    <submittedName>
        <fullName evidence="15">HAD family hydrolase</fullName>
    </submittedName>
</protein>
<dbReference type="CDD" id="cd00371">
    <property type="entry name" value="HMA"/>
    <property type="match status" value="1"/>
</dbReference>
<dbReference type="Proteomes" id="UP000885779">
    <property type="component" value="Unassembled WGS sequence"/>
</dbReference>
<dbReference type="PANTHER" id="PTHR43520">
    <property type="entry name" value="ATP7, ISOFORM B"/>
    <property type="match status" value="1"/>
</dbReference>
<feature type="transmembrane region" description="Helical" evidence="13">
    <location>
        <begin position="182"/>
        <end position="201"/>
    </location>
</feature>
<dbReference type="SUPFAM" id="SSF81665">
    <property type="entry name" value="Calcium ATPase, transmembrane domain M"/>
    <property type="match status" value="1"/>
</dbReference>
<evidence type="ECO:0000256" key="12">
    <source>
        <dbReference type="ARBA" id="ARBA00023136"/>
    </source>
</evidence>
<dbReference type="InterPro" id="IPR008250">
    <property type="entry name" value="ATPase_P-typ_transduc_dom_A_sf"/>
</dbReference>
<dbReference type="GO" id="GO:0005524">
    <property type="term" value="F:ATP binding"/>
    <property type="evidence" value="ECO:0007669"/>
    <property type="project" value="InterPro"/>
</dbReference>
<dbReference type="InterPro" id="IPR001757">
    <property type="entry name" value="P_typ_ATPase"/>
</dbReference>
<dbReference type="InterPro" id="IPR018303">
    <property type="entry name" value="ATPase_P-typ_P_site"/>
</dbReference>
<evidence type="ECO:0000256" key="11">
    <source>
        <dbReference type="ARBA" id="ARBA00023065"/>
    </source>
</evidence>
<dbReference type="Pfam" id="PF00403">
    <property type="entry name" value="HMA"/>
    <property type="match status" value="1"/>
</dbReference>
<name>A0A7V4TX90_CALAY</name>
<dbReference type="AlphaFoldDB" id="A0A7V4TX90"/>
<dbReference type="SUPFAM" id="SSF56784">
    <property type="entry name" value="HAD-like"/>
    <property type="match status" value="1"/>
</dbReference>
<dbReference type="GO" id="GO:0016887">
    <property type="term" value="F:ATP hydrolysis activity"/>
    <property type="evidence" value="ECO:0007669"/>
    <property type="project" value="InterPro"/>
</dbReference>
<evidence type="ECO:0000256" key="8">
    <source>
        <dbReference type="ARBA" id="ARBA00022842"/>
    </source>
</evidence>
<feature type="transmembrane region" description="Helical" evidence="13">
    <location>
        <begin position="456"/>
        <end position="476"/>
    </location>
</feature>
<dbReference type="PRINTS" id="PR00943">
    <property type="entry name" value="CUATPASE"/>
</dbReference>
<gene>
    <name evidence="15" type="ORF">ENK44_00530</name>
</gene>
<dbReference type="InterPro" id="IPR023214">
    <property type="entry name" value="HAD_sf"/>
</dbReference>
<evidence type="ECO:0000256" key="13">
    <source>
        <dbReference type="SAM" id="Phobius"/>
    </source>
</evidence>
<accession>A0A7V4TX90</accession>
<feature type="domain" description="HMA" evidence="14">
    <location>
        <begin position="98"/>
        <end position="164"/>
    </location>
</feature>
<reference evidence="15" key="1">
    <citation type="journal article" date="2020" name="mSystems">
        <title>Genome- and Community-Level Interaction Insights into Carbon Utilization and Element Cycling Functions of Hydrothermarchaeota in Hydrothermal Sediment.</title>
        <authorList>
            <person name="Zhou Z."/>
            <person name="Liu Y."/>
            <person name="Xu W."/>
            <person name="Pan J."/>
            <person name="Luo Z.H."/>
            <person name="Li M."/>
        </authorList>
    </citation>
    <scope>NUCLEOTIDE SEQUENCE [LARGE SCALE GENOMIC DNA]</scope>
    <source>
        <strain evidence="15">HyVt-577</strain>
    </source>
</reference>
<dbReference type="PANTHER" id="PTHR43520:SF5">
    <property type="entry name" value="CATION-TRANSPORTING P-TYPE ATPASE-RELATED"/>
    <property type="match status" value="1"/>
</dbReference>
<evidence type="ECO:0000256" key="5">
    <source>
        <dbReference type="ARBA" id="ARBA00022553"/>
    </source>
</evidence>
<dbReference type="Pfam" id="PF00122">
    <property type="entry name" value="E1-E2_ATPase"/>
    <property type="match status" value="1"/>
</dbReference>
<feature type="transmembrane region" description="Helical" evidence="13">
    <location>
        <begin position="756"/>
        <end position="777"/>
    </location>
</feature>
<keyword evidence="15" id="KW-0378">Hydrolase</keyword>
<evidence type="ECO:0000256" key="9">
    <source>
        <dbReference type="ARBA" id="ARBA00022967"/>
    </source>
</evidence>
<evidence type="ECO:0000259" key="14">
    <source>
        <dbReference type="PROSITE" id="PS50846"/>
    </source>
</evidence>
<dbReference type="GO" id="GO:0005507">
    <property type="term" value="F:copper ion binding"/>
    <property type="evidence" value="ECO:0007669"/>
    <property type="project" value="TreeGrafter"/>
</dbReference>
<dbReference type="InterPro" id="IPR006121">
    <property type="entry name" value="HMA_dom"/>
</dbReference>
<dbReference type="InterPro" id="IPR023299">
    <property type="entry name" value="ATPase_P-typ_cyto_dom_N"/>
</dbReference>
<evidence type="ECO:0000256" key="4">
    <source>
        <dbReference type="ARBA" id="ARBA00022475"/>
    </source>
</evidence>
<evidence type="ECO:0000256" key="7">
    <source>
        <dbReference type="ARBA" id="ARBA00022723"/>
    </source>
</evidence>
<dbReference type="InterPro" id="IPR036163">
    <property type="entry name" value="HMA_dom_sf"/>
</dbReference>
<keyword evidence="5" id="KW-0597">Phosphoprotein</keyword>
<evidence type="ECO:0000256" key="2">
    <source>
        <dbReference type="ARBA" id="ARBA00006024"/>
    </source>
</evidence>
<dbReference type="Pfam" id="PF12156">
    <property type="entry name" value="ATPase-cat_bd"/>
    <property type="match status" value="1"/>
</dbReference>
<sequence>MEAVKTLRLKQSKKQETCYHCGDPCANSGISVGNKCFCCNGCKLVYELLEENNLCQYYDLQTNPGISPKEAGVSTKYKYLEDESVRSKLINFTDGNTSTVTFYIPSMHCASCVWLLESLYKLNPLIVQSKVDFLKKELTVTYEETANSLRQIVELLSSIGYEPEINLDSLQKKVDKDSNRQLYIKIGVAGFAFANIMMFSFPDYLSQQDQVESFLKNFFSYLSFLLALPVLFYSASDYFKSALHGWKQRSINMDVPISLGILALFIRSSFEIFLGHGTGYMDSFTGLVFLLLVGKLFEKKTYDTLSFERDYKSYFPVAVTRKHVDGETSIPLEKLEVGNRIIIRNQELIPADSILIRGQAYIDYSFVTGESAPVEKVSGDLVYAGGRQIGGTIELDVIKDVNQSYLTELWNDESFTKDQSSRVTTLANRISKYFTIIVLSIAGLSGAFWITTDVSLALNAFTAVLIVACPCALALSTPFTLGNTMRIFGWNKFYLKSTSVIESLAKITTIVFDKTGTITHSKESRVEFIPAHRGMKLLENEEKQLTYSLAYQSMHPVSRQIAASLREQPLLEVEQFREIPGMGIEASIKGKQVRLGSYLFTTGKKEKTEFSGATFAHLAIDGNYRGYFRLANVYRSGLKNTLDRLNTNYRISLLTGDNESERENLKHFFGNDARLLFNQSPHDKLAYVKALQKEGERVLMIGDGLNDAGALNQSDVGISVAEDINTFSPASDAIIDSSKLDRLSDFLRFSGKSVRIIIISFVISFIYNLLGLSFAVQGTLSPLIAAVLMPVSSISVILFTTGSTTLLAKKMRLQLNFG</sequence>
<keyword evidence="10 13" id="KW-1133">Transmembrane helix</keyword>
<keyword evidence="6 13" id="KW-0812">Transmembrane</keyword>
<dbReference type="PRINTS" id="PR00119">
    <property type="entry name" value="CATATPASE"/>
</dbReference>
<keyword evidence="11" id="KW-0406">Ion transport</keyword>
<dbReference type="InterPro" id="IPR021993">
    <property type="entry name" value="ATPase-cat-bd"/>
</dbReference>
<evidence type="ECO:0000256" key="6">
    <source>
        <dbReference type="ARBA" id="ARBA00022692"/>
    </source>
</evidence>
<feature type="transmembrane region" description="Helical" evidence="13">
    <location>
        <begin position="783"/>
        <end position="808"/>
    </location>
</feature>
<dbReference type="NCBIfam" id="TIGR01494">
    <property type="entry name" value="ATPase_P-type"/>
    <property type="match status" value="1"/>
</dbReference>
<dbReference type="Gene3D" id="2.70.150.10">
    <property type="entry name" value="Calcium-transporting ATPase, cytoplasmic transduction domain A"/>
    <property type="match status" value="1"/>
</dbReference>
<keyword evidence="9" id="KW-1278">Translocase</keyword>
<feature type="transmembrane region" description="Helical" evidence="13">
    <location>
        <begin position="280"/>
        <end position="297"/>
    </location>
</feature>
<dbReference type="GO" id="GO:0005886">
    <property type="term" value="C:plasma membrane"/>
    <property type="evidence" value="ECO:0007669"/>
    <property type="project" value="UniProtKB-SubCell"/>
</dbReference>
<evidence type="ECO:0000256" key="1">
    <source>
        <dbReference type="ARBA" id="ARBA00004651"/>
    </source>
</evidence>